<organism evidence="8 9">
    <name type="scientific">Enterococcus columbae DSM 7374 = ATCC 51263</name>
    <dbReference type="NCBI Taxonomy" id="1121865"/>
    <lineage>
        <taxon>Bacteria</taxon>
        <taxon>Bacillati</taxon>
        <taxon>Bacillota</taxon>
        <taxon>Bacilli</taxon>
        <taxon>Lactobacillales</taxon>
        <taxon>Enterococcaceae</taxon>
        <taxon>Enterococcus</taxon>
    </lineage>
</organism>
<keyword evidence="5" id="KW-0653">Protein transport</keyword>
<evidence type="ECO:0000256" key="5">
    <source>
        <dbReference type="ARBA" id="ARBA00022856"/>
    </source>
</evidence>
<feature type="chain" id="PRO_5038453132" evidence="6">
    <location>
        <begin position="19"/>
        <end position="550"/>
    </location>
</feature>
<dbReference type="AlphaFoldDB" id="S1N4G8"/>
<dbReference type="PANTHER" id="PTHR30290">
    <property type="entry name" value="PERIPLASMIC BINDING COMPONENT OF ABC TRANSPORTER"/>
    <property type="match status" value="1"/>
</dbReference>
<dbReference type="STRING" id="1121865.OMW_01664"/>
<dbReference type="RefSeq" id="WP_016183777.1">
    <property type="nucleotide sequence ID" value="NZ_JXKI01000005.1"/>
</dbReference>
<dbReference type="PANTHER" id="PTHR30290:SF10">
    <property type="entry name" value="PERIPLASMIC OLIGOPEPTIDE-BINDING PROTEIN-RELATED"/>
    <property type="match status" value="1"/>
</dbReference>
<dbReference type="Gene3D" id="3.40.190.10">
    <property type="entry name" value="Periplasmic binding protein-like II"/>
    <property type="match status" value="1"/>
</dbReference>
<evidence type="ECO:0000256" key="3">
    <source>
        <dbReference type="ARBA" id="ARBA00022448"/>
    </source>
</evidence>
<evidence type="ECO:0000256" key="4">
    <source>
        <dbReference type="ARBA" id="ARBA00022729"/>
    </source>
</evidence>
<dbReference type="PROSITE" id="PS51257">
    <property type="entry name" value="PROKAR_LIPOPROTEIN"/>
    <property type="match status" value="1"/>
</dbReference>
<reference evidence="8 9" key="1">
    <citation type="submission" date="2013-03" db="EMBL/GenBank/DDBJ databases">
        <title>The Genome Sequence of Enterococcus columbae ATCC_51263 (PacBio/Illumina hybrid assembly).</title>
        <authorList>
            <consortium name="The Broad Institute Genomics Platform"/>
            <consortium name="The Broad Institute Genome Sequencing Center for Infectious Disease"/>
            <person name="Earl A."/>
            <person name="Russ C."/>
            <person name="Gilmore M."/>
            <person name="Surin D."/>
            <person name="Walker B."/>
            <person name="Young S."/>
            <person name="Zeng Q."/>
            <person name="Gargeya S."/>
            <person name="Fitzgerald M."/>
            <person name="Haas B."/>
            <person name="Abouelleil A."/>
            <person name="Allen A.W."/>
            <person name="Alvarado L."/>
            <person name="Arachchi H.M."/>
            <person name="Berlin A.M."/>
            <person name="Chapman S.B."/>
            <person name="Gainer-Dewar J."/>
            <person name="Goldberg J."/>
            <person name="Griggs A."/>
            <person name="Gujja S."/>
            <person name="Hansen M."/>
            <person name="Howarth C."/>
            <person name="Imamovic A."/>
            <person name="Ireland A."/>
            <person name="Larimer J."/>
            <person name="McCowan C."/>
            <person name="Murphy C."/>
            <person name="Pearson M."/>
            <person name="Poon T.W."/>
            <person name="Priest M."/>
            <person name="Roberts A."/>
            <person name="Saif S."/>
            <person name="Shea T."/>
            <person name="Sisk P."/>
            <person name="Sykes S."/>
            <person name="Wortman J."/>
            <person name="Nusbaum C."/>
            <person name="Birren B."/>
        </authorList>
    </citation>
    <scope>NUCLEOTIDE SEQUENCE [LARGE SCALE GENOMIC DNA]</scope>
    <source>
        <strain evidence="8 9">ATCC 51263</strain>
    </source>
</reference>
<evidence type="ECO:0000313" key="8">
    <source>
        <dbReference type="EMBL" id="EOW83860.1"/>
    </source>
</evidence>
<accession>S1N4G8</accession>
<dbReference type="Gene3D" id="3.90.76.10">
    <property type="entry name" value="Dipeptide-binding Protein, Domain 1"/>
    <property type="match status" value="1"/>
</dbReference>
<dbReference type="InterPro" id="IPR039424">
    <property type="entry name" value="SBP_5"/>
</dbReference>
<comment type="caution">
    <text evidence="8">The sequence shown here is derived from an EMBL/GenBank/DDBJ whole genome shotgun (WGS) entry which is preliminary data.</text>
</comment>
<keyword evidence="3" id="KW-0813">Transport</keyword>
<keyword evidence="5" id="KW-0571">Peptide transport</keyword>
<dbReference type="InterPro" id="IPR000914">
    <property type="entry name" value="SBP_5_dom"/>
</dbReference>
<dbReference type="GO" id="GO:0043190">
    <property type="term" value="C:ATP-binding cassette (ABC) transporter complex"/>
    <property type="evidence" value="ECO:0007669"/>
    <property type="project" value="InterPro"/>
</dbReference>
<dbReference type="SUPFAM" id="SSF53850">
    <property type="entry name" value="Periplasmic binding protein-like II"/>
    <property type="match status" value="1"/>
</dbReference>
<sequence>MKKKYALGLLTVCGVVLAGCSTGGNSSKSSDSSKEASAKQEISVVVQQEMPSGDLSLATDTISFTALNNVYEGLYRLDKDNQPQPAGASEKAKVSDDGLTYTVKLRKEAKWSNGDPVTAKDYVFGWQRTADPKTAAEYAYLFALVKNGEAIINGEKPVTDLGIKAVDDYTLEIQLEKATPYFPYLMAFPSFFPQHEATVKEFGDAYATKSDKSVYNGPFTLEGFDGPGTDTEWAYKKNDTYWDAKNVKLDQVNVNVVKESSTALNLFKDGQADDVILTGELAKQMKGDAAYLTQPDARTTYLEVNQREANSPYKNANLRRAISYAINRKALVNNILGDGSKVATGLIPTGNMTGPDGQDFTKASKGKVEFDKKKAKEYWEKAKSELGINSLTIELVADDTDATKKVSEYLQNSLQDTLDGVKVNVTPVPFSVRLDRGNKGQFDMIVSGWGADYLDASSFTDLFVTGNSYNRGKWSNAEYDKLVDASGNADATDEEKRWDDLLNAEKVLLDESGVIPVYYKSEAHLRNPKVTGVVAHPAGAQYDYKWVVVK</sequence>
<dbReference type="EMBL" id="ASWJ01000006">
    <property type="protein sequence ID" value="EOW83860.1"/>
    <property type="molecule type" value="Genomic_DNA"/>
</dbReference>
<dbReference type="PATRIC" id="fig|1121865.3.peg.1608"/>
<evidence type="ECO:0000256" key="1">
    <source>
        <dbReference type="ARBA" id="ARBA00004196"/>
    </source>
</evidence>
<dbReference type="InterPro" id="IPR030678">
    <property type="entry name" value="Peptide/Ni-bd"/>
</dbReference>
<dbReference type="OrthoDB" id="2255988at2"/>
<dbReference type="CDD" id="cd08504">
    <property type="entry name" value="PBP2_OppA"/>
    <property type="match status" value="1"/>
</dbReference>
<dbReference type="Gene3D" id="3.10.105.10">
    <property type="entry name" value="Dipeptide-binding Protein, Domain 3"/>
    <property type="match status" value="1"/>
</dbReference>
<feature type="domain" description="Solute-binding protein family 5" evidence="7">
    <location>
        <begin position="83"/>
        <end position="469"/>
    </location>
</feature>
<dbReference type="GO" id="GO:0030288">
    <property type="term" value="C:outer membrane-bounded periplasmic space"/>
    <property type="evidence" value="ECO:0007669"/>
    <property type="project" value="UniProtKB-ARBA"/>
</dbReference>
<gene>
    <name evidence="8" type="ORF">I568_01307</name>
</gene>
<comment type="similarity">
    <text evidence="2">Belongs to the bacterial solute-binding protein 5 family.</text>
</comment>
<evidence type="ECO:0000256" key="6">
    <source>
        <dbReference type="SAM" id="SignalP"/>
    </source>
</evidence>
<dbReference type="eggNOG" id="COG4166">
    <property type="taxonomic scope" value="Bacteria"/>
</dbReference>
<name>S1N4G8_9ENTE</name>
<keyword evidence="9" id="KW-1185">Reference proteome</keyword>
<comment type="subcellular location">
    <subcellularLocation>
        <location evidence="1">Cell envelope</location>
    </subcellularLocation>
</comment>
<protein>
    <submittedName>
        <fullName evidence="8">Oligopeptide ABC transporter, binding protein</fullName>
    </submittedName>
</protein>
<dbReference type="PIRSF" id="PIRSF002741">
    <property type="entry name" value="MppA"/>
    <property type="match status" value="1"/>
</dbReference>
<evidence type="ECO:0000313" key="9">
    <source>
        <dbReference type="Proteomes" id="UP000014113"/>
    </source>
</evidence>
<proteinExistence type="inferred from homology"/>
<feature type="signal peptide" evidence="6">
    <location>
        <begin position="1"/>
        <end position="18"/>
    </location>
</feature>
<dbReference type="FunFam" id="3.90.76.10:FF:000001">
    <property type="entry name" value="Oligopeptide ABC transporter substrate-binding protein"/>
    <property type="match status" value="1"/>
</dbReference>
<keyword evidence="4 6" id="KW-0732">Signal</keyword>
<evidence type="ECO:0000256" key="2">
    <source>
        <dbReference type="ARBA" id="ARBA00005695"/>
    </source>
</evidence>
<evidence type="ECO:0000259" key="7">
    <source>
        <dbReference type="Pfam" id="PF00496"/>
    </source>
</evidence>
<dbReference type="FunFam" id="3.10.105.10:FF:000001">
    <property type="entry name" value="Oligopeptide ABC transporter, oligopeptide-binding protein"/>
    <property type="match status" value="1"/>
</dbReference>
<dbReference type="Proteomes" id="UP000014113">
    <property type="component" value="Unassembled WGS sequence"/>
</dbReference>
<dbReference type="GO" id="GO:1904680">
    <property type="term" value="F:peptide transmembrane transporter activity"/>
    <property type="evidence" value="ECO:0007669"/>
    <property type="project" value="TreeGrafter"/>
</dbReference>
<dbReference type="GO" id="GO:0015833">
    <property type="term" value="P:peptide transport"/>
    <property type="evidence" value="ECO:0007669"/>
    <property type="project" value="UniProtKB-KW"/>
</dbReference>
<dbReference type="Pfam" id="PF00496">
    <property type="entry name" value="SBP_bac_5"/>
    <property type="match status" value="1"/>
</dbReference>